<evidence type="ECO:0000313" key="3">
    <source>
        <dbReference type="Proteomes" id="UP000295689"/>
    </source>
</evidence>
<name>A0A4R2BCZ3_9BACI</name>
<feature type="region of interest" description="Disordered" evidence="1">
    <location>
        <begin position="1"/>
        <end position="47"/>
    </location>
</feature>
<sequence>MSEKANHFDHRDDFHGPDKDKRNFPKRPQHVSIPNERSREKGSERKM</sequence>
<dbReference type="EMBL" id="SLVV01000006">
    <property type="protein sequence ID" value="TCN24818.1"/>
    <property type="molecule type" value="Genomic_DNA"/>
</dbReference>
<keyword evidence="3" id="KW-1185">Reference proteome</keyword>
<dbReference type="AlphaFoldDB" id="A0A4R2BCZ3"/>
<organism evidence="2 3">
    <name type="scientific">Mesobacillus foraminis</name>
    <dbReference type="NCBI Taxonomy" id="279826"/>
    <lineage>
        <taxon>Bacteria</taxon>
        <taxon>Bacillati</taxon>
        <taxon>Bacillota</taxon>
        <taxon>Bacilli</taxon>
        <taxon>Bacillales</taxon>
        <taxon>Bacillaceae</taxon>
        <taxon>Mesobacillus</taxon>
    </lineage>
</organism>
<feature type="compositionally biased region" description="Basic and acidic residues" evidence="1">
    <location>
        <begin position="36"/>
        <end position="47"/>
    </location>
</feature>
<comment type="caution">
    <text evidence="2">The sequence shown here is derived from an EMBL/GenBank/DDBJ whole genome shotgun (WGS) entry which is preliminary data.</text>
</comment>
<dbReference type="Proteomes" id="UP000295689">
    <property type="component" value="Unassembled WGS sequence"/>
</dbReference>
<reference evidence="2 3" key="1">
    <citation type="journal article" date="2015" name="Stand. Genomic Sci.">
        <title>Genomic Encyclopedia of Bacterial and Archaeal Type Strains, Phase III: the genomes of soil and plant-associated and newly described type strains.</title>
        <authorList>
            <person name="Whitman W.B."/>
            <person name="Woyke T."/>
            <person name="Klenk H.P."/>
            <person name="Zhou Y."/>
            <person name="Lilburn T.G."/>
            <person name="Beck B.J."/>
            <person name="De Vos P."/>
            <person name="Vandamme P."/>
            <person name="Eisen J.A."/>
            <person name="Garrity G."/>
            <person name="Hugenholtz P."/>
            <person name="Kyrpides N.C."/>
        </authorList>
    </citation>
    <scope>NUCLEOTIDE SEQUENCE [LARGE SCALE GENOMIC DNA]</scope>
    <source>
        <strain evidence="2 3">CV53</strain>
    </source>
</reference>
<evidence type="ECO:0000256" key="1">
    <source>
        <dbReference type="SAM" id="MobiDB-lite"/>
    </source>
</evidence>
<accession>A0A4R2BCZ3</accession>
<evidence type="ECO:0000313" key="2">
    <source>
        <dbReference type="EMBL" id="TCN24818.1"/>
    </source>
</evidence>
<dbReference type="RefSeq" id="WP_158287073.1">
    <property type="nucleotide sequence ID" value="NZ_JABUHM010000004.1"/>
</dbReference>
<gene>
    <name evidence="2" type="ORF">EV146_10616</name>
</gene>
<feature type="compositionally biased region" description="Basic and acidic residues" evidence="1">
    <location>
        <begin position="1"/>
        <end position="23"/>
    </location>
</feature>
<protein>
    <submittedName>
        <fullName evidence="2">Uncharacterized protein</fullName>
    </submittedName>
</protein>
<proteinExistence type="predicted"/>